<organism evidence="2 3">
    <name type="scientific">Mycteria americana</name>
    <name type="common">Wood stork</name>
    <dbReference type="NCBI Taxonomy" id="33587"/>
    <lineage>
        <taxon>Eukaryota</taxon>
        <taxon>Metazoa</taxon>
        <taxon>Chordata</taxon>
        <taxon>Craniata</taxon>
        <taxon>Vertebrata</taxon>
        <taxon>Euteleostomi</taxon>
        <taxon>Archelosauria</taxon>
        <taxon>Archosauria</taxon>
        <taxon>Dinosauria</taxon>
        <taxon>Saurischia</taxon>
        <taxon>Theropoda</taxon>
        <taxon>Coelurosauria</taxon>
        <taxon>Aves</taxon>
        <taxon>Neognathae</taxon>
        <taxon>Neoaves</taxon>
        <taxon>Aequornithes</taxon>
        <taxon>Ciconiiformes</taxon>
        <taxon>Ciconiidae</taxon>
        <taxon>Mycteria</taxon>
    </lineage>
</organism>
<keyword evidence="3" id="KW-1185">Reference proteome</keyword>
<name>A0AAN7S6F1_MYCAM</name>
<evidence type="ECO:0008006" key="4">
    <source>
        <dbReference type="Google" id="ProtNLM"/>
    </source>
</evidence>
<protein>
    <recommendedName>
        <fullName evidence="4">Reverse transcriptase domain-containing protein</fullName>
    </recommendedName>
</protein>
<dbReference type="Proteomes" id="UP001333110">
    <property type="component" value="Unassembled WGS sequence"/>
</dbReference>
<proteinExistence type="predicted"/>
<accession>A0AAN7S6F1</accession>
<feature type="compositionally biased region" description="Basic and acidic residues" evidence="1">
    <location>
        <begin position="16"/>
        <end position="25"/>
    </location>
</feature>
<dbReference type="AlphaFoldDB" id="A0AAN7S6F1"/>
<dbReference type="PANTHER" id="PTHR33332">
    <property type="entry name" value="REVERSE TRANSCRIPTASE DOMAIN-CONTAINING PROTEIN"/>
    <property type="match status" value="1"/>
</dbReference>
<gene>
    <name evidence="2" type="ORF">QYF61_009363</name>
</gene>
<evidence type="ECO:0000256" key="1">
    <source>
        <dbReference type="SAM" id="MobiDB-lite"/>
    </source>
</evidence>
<evidence type="ECO:0000313" key="3">
    <source>
        <dbReference type="Proteomes" id="UP001333110"/>
    </source>
</evidence>
<evidence type="ECO:0000313" key="2">
    <source>
        <dbReference type="EMBL" id="KAK4830270.1"/>
    </source>
</evidence>
<feature type="region of interest" description="Disordered" evidence="1">
    <location>
        <begin position="13"/>
        <end position="54"/>
    </location>
</feature>
<sequence>MWGKKPLVFAGWRARGGGERQRDVGDVGSASEDAQFRVPPDLTIYGQRSHRVDLREGLKTARETPRDHPSPPAPVQNIENFLEQEPFGYPRDGVKKAQADLELNPARDMKDKKKGLCKYLNSKRKTRENVAPVLNREEELLTKGVEKTKKHKKVKHKKVIRNSQHGFMKRKSCLTNLIALYDEVTRLVDEGRAAGIVYLDFSKAFDTGFHNILID</sequence>
<comment type="caution">
    <text evidence="2">The sequence shown here is derived from an EMBL/GenBank/DDBJ whole genome shotgun (WGS) entry which is preliminary data.</text>
</comment>
<dbReference type="EMBL" id="JAUNZN010000001">
    <property type="protein sequence ID" value="KAK4830270.1"/>
    <property type="molecule type" value="Genomic_DNA"/>
</dbReference>
<reference evidence="2 3" key="1">
    <citation type="journal article" date="2023" name="J. Hered.">
        <title>Chromosome-level genome of the wood stork (Mycteria americana) provides insight into avian chromosome evolution.</title>
        <authorList>
            <person name="Flamio R. Jr."/>
            <person name="Ramstad K.M."/>
        </authorList>
    </citation>
    <scope>NUCLEOTIDE SEQUENCE [LARGE SCALE GENOMIC DNA]</scope>
    <source>
        <strain evidence="2">JAX WOST 10</strain>
    </source>
</reference>